<comment type="caution">
    <text evidence="1">The sequence shown here is derived from an EMBL/GenBank/DDBJ whole genome shotgun (WGS) entry which is preliminary data.</text>
</comment>
<accession>A0ABP7WS04</accession>
<organism evidence="1 2">
    <name type="scientific">Zhongshania borealis</name>
    <dbReference type="NCBI Taxonomy" id="889488"/>
    <lineage>
        <taxon>Bacteria</taxon>
        <taxon>Pseudomonadati</taxon>
        <taxon>Pseudomonadota</taxon>
        <taxon>Gammaproteobacteria</taxon>
        <taxon>Cellvibrionales</taxon>
        <taxon>Spongiibacteraceae</taxon>
        <taxon>Zhongshania</taxon>
    </lineage>
</organism>
<dbReference type="EMBL" id="BAABDM010000002">
    <property type="protein sequence ID" value="GAA4094668.1"/>
    <property type="molecule type" value="Genomic_DNA"/>
</dbReference>
<dbReference type="RefSeq" id="WP_344934974.1">
    <property type="nucleotide sequence ID" value="NZ_BAABDM010000002.1"/>
</dbReference>
<sequence length="91" mass="10240">MEIIDIEKAIISCIKKNLDSSEEDVPEITSRTEVFNAIPNFDSLRALEVLVDLEEIVHKDLTIESVFVKQPPGTDRVCDIAVEIKKLVDKS</sequence>
<keyword evidence="2" id="KW-1185">Reference proteome</keyword>
<name>A0ABP7WS04_9GAMM</name>
<dbReference type="InterPro" id="IPR036736">
    <property type="entry name" value="ACP-like_sf"/>
</dbReference>
<evidence type="ECO:0000313" key="1">
    <source>
        <dbReference type="EMBL" id="GAA4094668.1"/>
    </source>
</evidence>
<reference evidence="2" key="1">
    <citation type="journal article" date="2019" name="Int. J. Syst. Evol. Microbiol.">
        <title>The Global Catalogue of Microorganisms (GCM) 10K type strain sequencing project: providing services to taxonomists for standard genome sequencing and annotation.</title>
        <authorList>
            <consortium name="The Broad Institute Genomics Platform"/>
            <consortium name="The Broad Institute Genome Sequencing Center for Infectious Disease"/>
            <person name="Wu L."/>
            <person name="Ma J."/>
        </authorList>
    </citation>
    <scope>NUCLEOTIDE SEQUENCE [LARGE SCALE GENOMIC DNA]</scope>
    <source>
        <strain evidence="2">JCM 17304</strain>
    </source>
</reference>
<evidence type="ECO:0000313" key="2">
    <source>
        <dbReference type="Proteomes" id="UP001500392"/>
    </source>
</evidence>
<protein>
    <recommendedName>
        <fullName evidence="3">Carrier domain-containing protein</fullName>
    </recommendedName>
</protein>
<proteinExistence type="predicted"/>
<gene>
    <name evidence="1" type="ORF">GCM10022414_18460</name>
</gene>
<dbReference type="Proteomes" id="UP001500392">
    <property type="component" value="Unassembled WGS sequence"/>
</dbReference>
<evidence type="ECO:0008006" key="3">
    <source>
        <dbReference type="Google" id="ProtNLM"/>
    </source>
</evidence>
<dbReference type="Gene3D" id="1.10.1200.10">
    <property type="entry name" value="ACP-like"/>
    <property type="match status" value="1"/>
</dbReference>